<accession>A0A1N7Q493</accession>
<gene>
    <name evidence="1" type="ORF">SAMN05421779_11042</name>
</gene>
<dbReference type="AlphaFoldDB" id="A0A1N7Q493"/>
<proteinExistence type="predicted"/>
<name>A0A1N7Q493_9PROT</name>
<evidence type="ECO:0000313" key="2">
    <source>
        <dbReference type="Proteomes" id="UP000185678"/>
    </source>
</evidence>
<organism evidence="1 2">
    <name type="scientific">Insolitispirillum peregrinum</name>
    <dbReference type="NCBI Taxonomy" id="80876"/>
    <lineage>
        <taxon>Bacteria</taxon>
        <taxon>Pseudomonadati</taxon>
        <taxon>Pseudomonadota</taxon>
        <taxon>Alphaproteobacteria</taxon>
        <taxon>Rhodospirillales</taxon>
        <taxon>Novispirillaceae</taxon>
        <taxon>Insolitispirillum</taxon>
    </lineage>
</organism>
<dbReference type="EMBL" id="FTOA01000010">
    <property type="protein sequence ID" value="SIT17664.1"/>
    <property type="molecule type" value="Genomic_DNA"/>
</dbReference>
<dbReference type="RefSeq" id="WP_217696146.1">
    <property type="nucleotide sequence ID" value="NZ_FTOA01000010.1"/>
</dbReference>
<evidence type="ECO:0000313" key="1">
    <source>
        <dbReference type="EMBL" id="SIT17664.1"/>
    </source>
</evidence>
<sequence>MSTIRKGFLVAIGLLAGGLAVGADGVGPLAVTPASAYSYAAAGKEPLIDAREAALKAIGEKNWDAAAQAFAGAKDELVYLEDHHHAGLQKELADAVQARDEAAVRAVLKIAFAAEIDRRLDGAQQNMKDYQTAKVLVIKARRFLDAFSGDIDPAKRKAAEDGLTAALAAIGNPGVFGVGAKTADPEAFKQAYASVKAALGL</sequence>
<dbReference type="Proteomes" id="UP000185678">
    <property type="component" value="Unassembled WGS sequence"/>
</dbReference>
<keyword evidence="2" id="KW-1185">Reference proteome</keyword>
<protein>
    <submittedName>
        <fullName evidence="1">Uncharacterized protein</fullName>
    </submittedName>
</protein>
<reference evidence="1 2" key="1">
    <citation type="submission" date="2017-01" db="EMBL/GenBank/DDBJ databases">
        <authorList>
            <person name="Mah S.A."/>
            <person name="Swanson W.J."/>
            <person name="Moy G.W."/>
            <person name="Vacquier V.D."/>
        </authorList>
    </citation>
    <scope>NUCLEOTIDE SEQUENCE [LARGE SCALE GENOMIC DNA]</scope>
    <source>
        <strain evidence="1 2">DSM 11589</strain>
    </source>
</reference>
<dbReference type="STRING" id="80876.SAMN05421779_11042"/>